<feature type="compositionally biased region" description="Basic and acidic residues" evidence="1">
    <location>
        <begin position="121"/>
        <end position="131"/>
    </location>
</feature>
<protein>
    <submittedName>
        <fullName evidence="2">Uncharacterized protein</fullName>
    </submittedName>
</protein>
<dbReference type="AlphaFoldDB" id="A0A6J4SD08"/>
<feature type="region of interest" description="Disordered" evidence="1">
    <location>
        <begin position="111"/>
        <end position="131"/>
    </location>
</feature>
<evidence type="ECO:0000313" key="2">
    <source>
        <dbReference type="EMBL" id="CAA9495600.1"/>
    </source>
</evidence>
<sequence>MSSDAKLVQTHECRECCTFCDRVVHPSGCIDSGCPYLYLYDDEASGRRYMGCLGNVFRVEIDVEVFEGAERTRQGFGGVRMSGRPTPRCRTSVERAYEGEGGPFACVNPGFFDPPETGPDPAERLDLRDRL</sequence>
<dbReference type="EMBL" id="CADCVV010000074">
    <property type="protein sequence ID" value="CAA9495600.1"/>
    <property type="molecule type" value="Genomic_DNA"/>
</dbReference>
<accession>A0A6J4SD08</accession>
<proteinExistence type="predicted"/>
<organism evidence="2">
    <name type="scientific">uncultured Solirubrobacterales bacterium</name>
    <dbReference type="NCBI Taxonomy" id="768556"/>
    <lineage>
        <taxon>Bacteria</taxon>
        <taxon>Bacillati</taxon>
        <taxon>Actinomycetota</taxon>
        <taxon>Thermoleophilia</taxon>
        <taxon>Solirubrobacterales</taxon>
        <taxon>environmental samples</taxon>
    </lineage>
</organism>
<evidence type="ECO:0000256" key="1">
    <source>
        <dbReference type="SAM" id="MobiDB-lite"/>
    </source>
</evidence>
<reference evidence="2" key="1">
    <citation type="submission" date="2020-02" db="EMBL/GenBank/DDBJ databases">
        <authorList>
            <person name="Meier V. D."/>
        </authorList>
    </citation>
    <scope>NUCLEOTIDE SEQUENCE</scope>
    <source>
        <strain evidence="2">AVDCRST_MAG17</strain>
    </source>
</reference>
<name>A0A6J4SD08_9ACTN</name>
<gene>
    <name evidence="2" type="ORF">AVDCRST_MAG17-1075</name>
</gene>